<dbReference type="AlphaFoldDB" id="A0AB34J6I9"/>
<dbReference type="Gene3D" id="1.20.120.720">
    <property type="entry name" value="Myosin VI head, motor domain, U50 subdomain"/>
    <property type="match status" value="1"/>
</dbReference>
<keyword evidence="1 6" id="KW-0547">Nucleotide-binding</keyword>
<dbReference type="Pfam" id="PF00063">
    <property type="entry name" value="Myosin_head"/>
    <property type="match status" value="2"/>
</dbReference>
<dbReference type="Gene3D" id="3.40.850.10">
    <property type="entry name" value="Kinesin motor domain"/>
    <property type="match status" value="1"/>
</dbReference>
<evidence type="ECO:0000256" key="3">
    <source>
        <dbReference type="ARBA" id="ARBA00023123"/>
    </source>
</evidence>
<keyword evidence="2 6" id="KW-0067">ATP-binding</keyword>
<dbReference type="GO" id="GO:0016020">
    <property type="term" value="C:membrane"/>
    <property type="evidence" value="ECO:0007669"/>
    <property type="project" value="TreeGrafter"/>
</dbReference>
<dbReference type="GO" id="GO:0005524">
    <property type="term" value="F:ATP binding"/>
    <property type="evidence" value="ECO:0007669"/>
    <property type="project" value="UniProtKB-UniRule"/>
</dbReference>
<dbReference type="InterPro" id="IPR001609">
    <property type="entry name" value="Myosin_head_motor_dom-like"/>
</dbReference>
<evidence type="ECO:0000256" key="6">
    <source>
        <dbReference type="PROSITE-ProRule" id="PRU00782"/>
    </source>
</evidence>
<keyword evidence="3 6" id="KW-0518">Myosin</keyword>
<protein>
    <recommendedName>
        <fullName evidence="8">Myosin motor domain-containing protein</fullName>
    </recommendedName>
</protein>
<dbReference type="InterPro" id="IPR036961">
    <property type="entry name" value="Kinesin_motor_dom_sf"/>
</dbReference>
<dbReference type="Gene3D" id="1.20.58.530">
    <property type="match status" value="1"/>
</dbReference>
<sequence length="766" mass="82280">MASTHDLARLIGRFDEQTVLSLLQTRFDANQIYTNVNQMMLAINPYTDLGLYAPAVRRLYGGYGETTDPPPHVFGVASGAFKGLIAGQNQCILVTGESGAGKTESCRRVLQYLASASAAGESADIDGQAALHVELQAAACRRRGRGETNCVLEAFGNARTVMNDNSSRFGKFLAVQYDSSAQLVGASISTYLLEKTRVVSHSTGERSFHIFYSLLSGLETAELKGISLTSDSPASYRYTMTTATPASQTPSLKRRSSQPSEGGGLPDHSIGAVCAALEQVGMSAKEREHAWGALAAVLQLGNVSFEGDDAAEVTMASEGALIAASSTLGLQMSALRYALVTRCIKAGAEFISTPNSKEAAAELRDGLAKALYARIFNHLLSVINCSLARTARRGDKSEWQGSALDKQSASVGAVGSDLGSRGNFIGLLDIFGFEIFERNSLEQERPKRFKPSSTRSSSPPRRREENVAEGLPRDEYDAETVSNAHVISLLSASGTGLFALLNDECVFPKGTDSTFLLKFTKANAESPRLKELPPKRGSTGTPEPRFSVQHYAGEVEYCAAGMLDKNKDALSEDLQVLMRSSSQPLVSEIFSATPAAKNLTRRSRGGGFRGVAVQFISQLDALLRVIGSSQPHFIRCIRPNSLKRAHLFDDELVLNQLRCGGVLEAVRVFSSGYPDRMLIKEFVGRYSAIVPLGTLPPRLLNSIPEEEQLPETEVSAWEVEACQALLRALGVPPQQAALGRTKVFMRAGVAARLQACALAAACLDGS</sequence>
<evidence type="ECO:0000256" key="5">
    <source>
        <dbReference type="ARBA" id="ARBA00023203"/>
    </source>
</evidence>
<feature type="compositionally biased region" description="Polar residues" evidence="7">
    <location>
        <begin position="241"/>
        <end position="251"/>
    </location>
</feature>
<evidence type="ECO:0000256" key="4">
    <source>
        <dbReference type="ARBA" id="ARBA00023175"/>
    </source>
</evidence>
<comment type="similarity">
    <text evidence="6">Belongs to the TRAFAC class myosin-kinesin ATPase superfamily. Myosin family.</text>
</comment>
<dbReference type="SMART" id="SM00242">
    <property type="entry name" value="MYSc"/>
    <property type="match status" value="1"/>
</dbReference>
<accession>A0AB34J6I9</accession>
<feature type="domain" description="Myosin motor" evidence="8">
    <location>
        <begin position="3"/>
        <end position="758"/>
    </location>
</feature>
<dbReference type="Gene3D" id="6.20.240.20">
    <property type="match status" value="1"/>
</dbReference>
<gene>
    <name evidence="9" type="ORF">AB1Y20_005552</name>
</gene>
<evidence type="ECO:0000313" key="9">
    <source>
        <dbReference type="EMBL" id="KAL1512290.1"/>
    </source>
</evidence>
<dbReference type="GO" id="GO:0016459">
    <property type="term" value="C:myosin complex"/>
    <property type="evidence" value="ECO:0007669"/>
    <property type="project" value="UniProtKB-KW"/>
</dbReference>
<comment type="caution">
    <text evidence="9">The sequence shown here is derived from an EMBL/GenBank/DDBJ whole genome shotgun (WGS) entry which is preliminary data.</text>
</comment>
<keyword evidence="4 6" id="KW-0505">Motor protein</keyword>
<evidence type="ECO:0000259" key="8">
    <source>
        <dbReference type="PROSITE" id="PS51456"/>
    </source>
</evidence>
<reference evidence="9 10" key="1">
    <citation type="journal article" date="2024" name="Science">
        <title>Giant polyketide synthase enzymes in the biosynthesis of giant marine polyether toxins.</title>
        <authorList>
            <person name="Fallon T.R."/>
            <person name="Shende V.V."/>
            <person name="Wierzbicki I.H."/>
            <person name="Pendleton A.L."/>
            <person name="Watervoot N.F."/>
            <person name="Auber R.P."/>
            <person name="Gonzalez D.J."/>
            <person name="Wisecaver J.H."/>
            <person name="Moore B.S."/>
        </authorList>
    </citation>
    <scope>NUCLEOTIDE SEQUENCE [LARGE SCALE GENOMIC DNA]</scope>
    <source>
        <strain evidence="9 10">12B1</strain>
    </source>
</reference>
<dbReference type="InterPro" id="IPR027417">
    <property type="entry name" value="P-loop_NTPase"/>
</dbReference>
<dbReference type="Gene3D" id="1.10.10.820">
    <property type="match status" value="1"/>
</dbReference>
<dbReference type="PRINTS" id="PR00193">
    <property type="entry name" value="MYOSINHEAVY"/>
</dbReference>
<feature type="region of interest" description="Actin-binding" evidence="6">
    <location>
        <begin position="619"/>
        <end position="641"/>
    </location>
</feature>
<feature type="region of interest" description="Disordered" evidence="7">
    <location>
        <begin position="444"/>
        <end position="474"/>
    </location>
</feature>
<evidence type="ECO:0000256" key="1">
    <source>
        <dbReference type="ARBA" id="ARBA00022741"/>
    </source>
</evidence>
<dbReference type="CDD" id="cd00124">
    <property type="entry name" value="MYSc"/>
    <property type="match status" value="1"/>
</dbReference>
<dbReference type="PANTHER" id="PTHR13140:SF706">
    <property type="entry name" value="DILUTE CLASS UNCONVENTIONAL MYOSIN, ISOFORM C"/>
    <property type="match status" value="1"/>
</dbReference>
<dbReference type="PROSITE" id="PS51456">
    <property type="entry name" value="MYOSIN_MOTOR"/>
    <property type="match status" value="1"/>
</dbReference>
<dbReference type="Proteomes" id="UP001515480">
    <property type="component" value="Unassembled WGS sequence"/>
</dbReference>
<keyword evidence="5 6" id="KW-0009">Actin-binding</keyword>
<dbReference type="GO" id="GO:0051015">
    <property type="term" value="F:actin filament binding"/>
    <property type="evidence" value="ECO:0007669"/>
    <property type="project" value="TreeGrafter"/>
</dbReference>
<feature type="region of interest" description="Disordered" evidence="7">
    <location>
        <begin position="241"/>
        <end position="267"/>
    </location>
</feature>
<keyword evidence="10" id="KW-1185">Reference proteome</keyword>
<organism evidence="9 10">
    <name type="scientific">Prymnesium parvum</name>
    <name type="common">Toxic golden alga</name>
    <dbReference type="NCBI Taxonomy" id="97485"/>
    <lineage>
        <taxon>Eukaryota</taxon>
        <taxon>Haptista</taxon>
        <taxon>Haptophyta</taxon>
        <taxon>Prymnesiophyceae</taxon>
        <taxon>Prymnesiales</taxon>
        <taxon>Prymnesiaceae</taxon>
        <taxon>Prymnesium</taxon>
    </lineage>
</organism>
<name>A0AB34J6I9_PRYPA</name>
<evidence type="ECO:0000256" key="7">
    <source>
        <dbReference type="SAM" id="MobiDB-lite"/>
    </source>
</evidence>
<dbReference type="EMBL" id="JBGBPQ010000013">
    <property type="protein sequence ID" value="KAL1512290.1"/>
    <property type="molecule type" value="Genomic_DNA"/>
</dbReference>
<dbReference type="GO" id="GO:0000146">
    <property type="term" value="F:microfilament motor activity"/>
    <property type="evidence" value="ECO:0007669"/>
    <property type="project" value="TreeGrafter"/>
</dbReference>
<dbReference type="PANTHER" id="PTHR13140">
    <property type="entry name" value="MYOSIN"/>
    <property type="match status" value="1"/>
</dbReference>
<dbReference type="GO" id="GO:0005737">
    <property type="term" value="C:cytoplasm"/>
    <property type="evidence" value="ECO:0007669"/>
    <property type="project" value="TreeGrafter"/>
</dbReference>
<dbReference type="SUPFAM" id="SSF52540">
    <property type="entry name" value="P-loop containing nucleoside triphosphate hydrolases"/>
    <property type="match status" value="1"/>
</dbReference>
<dbReference type="GO" id="GO:0007015">
    <property type="term" value="P:actin filament organization"/>
    <property type="evidence" value="ECO:0007669"/>
    <property type="project" value="TreeGrafter"/>
</dbReference>
<feature type="binding site" evidence="6">
    <location>
        <begin position="96"/>
        <end position="103"/>
    </location>
    <ligand>
        <name>ATP</name>
        <dbReference type="ChEBI" id="CHEBI:30616"/>
    </ligand>
</feature>
<proteinExistence type="inferred from homology"/>
<evidence type="ECO:0000313" key="10">
    <source>
        <dbReference type="Proteomes" id="UP001515480"/>
    </source>
</evidence>
<evidence type="ECO:0000256" key="2">
    <source>
        <dbReference type="ARBA" id="ARBA00022840"/>
    </source>
</evidence>
<feature type="compositionally biased region" description="Basic and acidic residues" evidence="7">
    <location>
        <begin position="461"/>
        <end position="474"/>
    </location>
</feature>